<dbReference type="EC" id="5.6.2.4" evidence="9"/>
<evidence type="ECO:0000256" key="10">
    <source>
        <dbReference type="ARBA" id="ARBA00048988"/>
    </source>
</evidence>
<keyword evidence="6" id="KW-0413">Isomerase</keyword>
<sequence>MSRPHIRDMDRELANSELSTEFRPLKVSSARPRQYYDISMFQDDADAEFNSVEIPPALAGSQSLTNSQITIEEQYSRDSSFGMGYHASRPSTAGPYQAPFLPSRRQGRSIASPHLGQQARLQEPMRPPSRLTVGPRTPPRLSTSQTDSTSHMKDSGTGTTSSAKQPVSFFDRFKHHSQINEPRTPVRVVQKQARHSSSSDEFELESSPTRSAMPPPSRQGTISYGFRRPGRNLPVSSQHAPLPPSHQGTTDYGSHRSGSTLPVLPQYAPLRPLPVASPRENPLNTLLKKPNHPARTQLPPMEDIEKTLTPTQHEQTYSPRQVLSLSHAPTMAQGIQLIPIYSLPKKYHIVFPYKLFNATQSKCFDAVFNSNTNIVLSSPTGSGKTVVMELAICRLMETFEPGTFKIIYQAPTKALCAERKRDWEKKFASLGLKCTELTGDTQFNQLAEVKNGDLIVTTPEKWDSVTRRWADHKKLLGLVRLFLIDEVHILKEDRGATLEVVVSRMKTIGSRVRFVALSATVPNSKDIATWLGKDCDNPSIPAHEERFGEEFRPVKLEKVVYGYQANSNDFVFDKFLDQKLYEVIQKHSQRKPVMVFCATRNVCVSTAKILAEKWSSASGRERPWPAPLTNFSLRDRDLQLTGKSGVAFHHAGLEATDRTLIEKLFLEGHLSVICCTSTLAVGVNLPTRLVVIKNTVSWQGCQMREYLDLEVMQMVGRAGRPQFDTTGVAVIMTRKDKKDKYERMISGTEKLESCLHLNLIEHLNAEIGLGTITDIESAKQWLRSTFLYIRMKSNPAYYNFKVENIESEVESIMERDIDSLSEAGFVEWQQTKLKCLEPGDAMARYYIKFRTMKNIMELKEKAKVSEILTCLSEAEEFKEFRIRSGEKGVLKEINSSPSMKWSIKGDINSPAHKAYILIQFEIGCMEFPTTEGLQKYRATLFQDKSLIFQHLHRLVRSICDIKLFLRDSISCRNALELSRCIEAKVWENSPSMLLQLEGLGTVGVRKFVNNDIKTIDQLDALEAHKIETIASRNPPYGAKLKQDIAGIPRFRLYTQVTRIQANRKDPVKINFRAEIGVLNEQTPAKWHGKLLHLYFLVERSDGYLVDFRRMPILKLASNKDVMVQAELMEPGQVINCYIACEEIVNTSKSVGVEFEVQDSQFPPTKKEGPMSAFLKKRATMVAQNQEVIDLTERRGPIVNKPFKPPSRERNRASKDEIDEFEDEEFEKELLELDAISGNLGADTNTQRTTTSQPPRGSQQKPKPVPPPSWTPINNRESQSFSINHGSEDDLQLPPEEEDPEESNEPKQRPDGKWDCNHRCADKSVCRHLCCREGLDNRPKLKKKTAPKTSSTTKPIGSIQPTLAKTKGTESGSKTKSSQKQISKEPPQSKSSHCPLRKRVSDLVSEATSGASIVFIDLSKDDDSPASSFKGNGADSVRRLNELHAKCQKNKSIKIPKLPNPTSFYSSTEKPHVPQKRPAISDELEALLEDDEDFPTISELMEEEVRMKAGSINKGKGKETIEDLEEGLYGLKDDLLDSLDVYTVGTPEKDSKVEDKKDERSVFDILEYTPLKEDMRKRPKMTALQSSGTGGKDGGPEGIARGAVHEISSETLPPSPPPSSMKRAQETLVPSGPAKPAKRVRFDDEVLQDFSTRPSSKQNCNPVFITTSESNSEAGHGQGGIGDKMNNPEISMPPLHGRNEEGFNELEQEIMDFLGDCVVFV</sequence>
<feature type="compositionally biased region" description="Low complexity" evidence="11">
    <location>
        <begin position="1364"/>
        <end position="1384"/>
    </location>
</feature>
<feature type="region of interest" description="Disordered" evidence="11">
    <location>
        <begin position="1450"/>
        <end position="1475"/>
    </location>
</feature>
<comment type="catalytic activity">
    <reaction evidence="8">
        <text>Couples ATP hydrolysis with the unwinding of duplex DNA by translocating in the 3'-5' direction.</text>
        <dbReference type="EC" id="5.6.2.4"/>
    </reaction>
</comment>
<feature type="compositionally biased region" description="Basic and acidic residues" evidence="11">
    <location>
        <begin position="1303"/>
        <end position="1316"/>
    </location>
</feature>
<dbReference type="Pfam" id="PF00271">
    <property type="entry name" value="Helicase_C"/>
    <property type="match status" value="1"/>
</dbReference>
<keyword evidence="3" id="KW-0378">Hydrolase</keyword>
<evidence type="ECO:0000256" key="11">
    <source>
        <dbReference type="SAM" id="MobiDB-lite"/>
    </source>
</evidence>
<dbReference type="Pfam" id="PF00270">
    <property type="entry name" value="DEAD"/>
    <property type="match status" value="1"/>
</dbReference>
<dbReference type="GO" id="GO:0007131">
    <property type="term" value="P:reciprocal meiotic recombination"/>
    <property type="evidence" value="ECO:0007669"/>
    <property type="project" value="UniProtKB-ARBA"/>
</dbReference>
<dbReference type="SMART" id="SM00973">
    <property type="entry name" value="Sec63"/>
    <property type="match status" value="1"/>
</dbReference>
<feature type="compositionally biased region" description="Basic and acidic residues" evidence="11">
    <location>
        <begin position="1205"/>
        <end position="1215"/>
    </location>
</feature>
<dbReference type="Gene3D" id="1.10.10.10">
    <property type="entry name" value="Winged helix-like DNA-binding domain superfamily/Winged helix DNA-binding domain"/>
    <property type="match status" value="1"/>
</dbReference>
<dbReference type="InterPro" id="IPR011545">
    <property type="entry name" value="DEAD/DEAH_box_helicase_dom"/>
</dbReference>
<keyword evidence="7" id="KW-0469">Meiosis</keyword>
<feature type="compositionally biased region" description="Polar residues" evidence="11">
    <location>
        <begin position="1648"/>
        <end position="1672"/>
    </location>
</feature>
<dbReference type="PROSITE" id="PS51194">
    <property type="entry name" value="HELICASE_CTER"/>
    <property type="match status" value="1"/>
</dbReference>
<accession>A0A7C8NI05</accession>
<feature type="compositionally biased region" description="Polar residues" evidence="11">
    <location>
        <begin position="1241"/>
        <end position="1256"/>
    </location>
</feature>
<evidence type="ECO:0000256" key="5">
    <source>
        <dbReference type="ARBA" id="ARBA00022840"/>
    </source>
</evidence>
<dbReference type="InterPro" id="IPR057842">
    <property type="entry name" value="WH_MER3"/>
</dbReference>
<organism evidence="14 15">
    <name type="scientific">Orbilia oligospora</name>
    <name type="common">Nematode-trapping fungus</name>
    <name type="synonym">Arthrobotrys oligospora</name>
    <dbReference type="NCBI Taxonomy" id="2813651"/>
    <lineage>
        <taxon>Eukaryota</taxon>
        <taxon>Fungi</taxon>
        <taxon>Dikarya</taxon>
        <taxon>Ascomycota</taxon>
        <taxon>Pezizomycotina</taxon>
        <taxon>Orbiliomycetes</taxon>
        <taxon>Orbiliales</taxon>
        <taxon>Orbiliaceae</taxon>
        <taxon>Orbilia</taxon>
    </lineage>
</organism>
<dbReference type="Gene3D" id="1.10.3380.10">
    <property type="entry name" value="Sec63 N-terminal domain-like domain"/>
    <property type="match status" value="1"/>
</dbReference>
<dbReference type="GO" id="GO:0016787">
    <property type="term" value="F:hydrolase activity"/>
    <property type="evidence" value="ECO:0007669"/>
    <property type="project" value="UniProtKB-KW"/>
</dbReference>
<feature type="region of interest" description="Disordered" evidence="11">
    <location>
        <begin position="1573"/>
        <end position="1701"/>
    </location>
</feature>
<evidence type="ECO:0000259" key="12">
    <source>
        <dbReference type="PROSITE" id="PS51192"/>
    </source>
</evidence>
<keyword evidence="4" id="KW-0347">Helicase</keyword>
<feature type="compositionally biased region" description="Polar residues" evidence="11">
    <location>
        <begin position="140"/>
        <end position="149"/>
    </location>
</feature>
<evidence type="ECO:0000259" key="13">
    <source>
        <dbReference type="PROSITE" id="PS51194"/>
    </source>
</evidence>
<comment type="catalytic activity">
    <reaction evidence="10">
        <text>ATP + H2O = ADP + phosphate + H(+)</text>
        <dbReference type="Rhea" id="RHEA:13065"/>
        <dbReference type="ChEBI" id="CHEBI:15377"/>
        <dbReference type="ChEBI" id="CHEBI:15378"/>
        <dbReference type="ChEBI" id="CHEBI:30616"/>
        <dbReference type="ChEBI" id="CHEBI:43474"/>
        <dbReference type="ChEBI" id="CHEBI:456216"/>
        <dbReference type="EC" id="5.6.2.4"/>
    </reaction>
</comment>
<evidence type="ECO:0000256" key="3">
    <source>
        <dbReference type="ARBA" id="ARBA00022801"/>
    </source>
</evidence>
<dbReference type="FunFam" id="3.40.50.300:FF:001076">
    <property type="entry name" value="ATP-dependent DNA helicase MER3"/>
    <property type="match status" value="1"/>
</dbReference>
<dbReference type="SUPFAM" id="SSF158702">
    <property type="entry name" value="Sec63 N-terminal domain-like"/>
    <property type="match status" value="1"/>
</dbReference>
<evidence type="ECO:0000313" key="14">
    <source>
        <dbReference type="EMBL" id="KAF3122399.1"/>
    </source>
</evidence>
<evidence type="ECO:0000256" key="6">
    <source>
        <dbReference type="ARBA" id="ARBA00023235"/>
    </source>
</evidence>
<feature type="region of interest" description="Disordered" evidence="11">
    <location>
        <begin position="80"/>
        <end position="164"/>
    </location>
</feature>
<dbReference type="PANTHER" id="PTHR47835:SF3">
    <property type="entry name" value="HELICASE FOR MEIOSIS 1"/>
    <property type="match status" value="1"/>
</dbReference>
<evidence type="ECO:0000256" key="8">
    <source>
        <dbReference type="ARBA" id="ARBA00034617"/>
    </source>
</evidence>
<dbReference type="PANTHER" id="PTHR47835">
    <property type="entry name" value="HFM1, ATP DEPENDENT DNA HELICASE HOMOLOG"/>
    <property type="match status" value="1"/>
</dbReference>
<dbReference type="SMART" id="SM00490">
    <property type="entry name" value="HELICc"/>
    <property type="match status" value="1"/>
</dbReference>
<dbReference type="Proteomes" id="UP000480548">
    <property type="component" value="Unassembled WGS sequence"/>
</dbReference>
<dbReference type="FunFam" id="1.10.3380.10:FF:000012">
    <property type="entry name" value="DEAD/DEAH box DNA helicase"/>
    <property type="match status" value="1"/>
</dbReference>
<dbReference type="InterPro" id="IPR027417">
    <property type="entry name" value="P-loop_NTPase"/>
</dbReference>
<feature type="region of interest" description="Disordered" evidence="11">
    <location>
        <begin position="1236"/>
        <end position="1316"/>
    </location>
</feature>
<comment type="caution">
    <text evidence="14">The sequence shown here is derived from an EMBL/GenBank/DDBJ whole genome shotgun (WGS) entry which is preliminary data.</text>
</comment>
<proteinExistence type="inferred from homology"/>
<evidence type="ECO:0000256" key="7">
    <source>
        <dbReference type="ARBA" id="ARBA00023254"/>
    </source>
</evidence>
<name>A0A7C8NI05_ORBOL</name>
<evidence type="ECO:0000256" key="2">
    <source>
        <dbReference type="ARBA" id="ARBA00022741"/>
    </source>
</evidence>
<keyword evidence="2" id="KW-0547">Nucleotide-binding</keyword>
<comment type="similarity">
    <text evidence="1">Belongs to the helicase family. SKI2 subfamily.</text>
</comment>
<feature type="compositionally biased region" description="Polar residues" evidence="11">
    <location>
        <begin position="246"/>
        <end position="260"/>
    </location>
</feature>
<dbReference type="InterPro" id="IPR004179">
    <property type="entry name" value="Sec63-dom"/>
</dbReference>
<dbReference type="SUPFAM" id="SSF52540">
    <property type="entry name" value="P-loop containing nucleoside triphosphate hydrolases"/>
    <property type="match status" value="1"/>
</dbReference>
<feature type="domain" description="Helicase C-terminal" evidence="13">
    <location>
        <begin position="579"/>
        <end position="767"/>
    </location>
</feature>
<evidence type="ECO:0000256" key="9">
    <source>
        <dbReference type="ARBA" id="ARBA00034808"/>
    </source>
</evidence>
<feature type="domain" description="Helicase ATP-binding" evidence="12">
    <location>
        <begin position="365"/>
        <end position="539"/>
    </location>
</feature>
<dbReference type="GO" id="GO:0043138">
    <property type="term" value="F:3'-5' DNA helicase activity"/>
    <property type="evidence" value="ECO:0007669"/>
    <property type="project" value="UniProtKB-EC"/>
</dbReference>
<dbReference type="PROSITE" id="PS51192">
    <property type="entry name" value="HELICASE_ATP_BIND_1"/>
    <property type="match status" value="1"/>
</dbReference>
<dbReference type="InterPro" id="IPR014001">
    <property type="entry name" value="Helicase_ATP-bd"/>
</dbReference>
<dbReference type="Pfam" id="PF02889">
    <property type="entry name" value="Sec63"/>
    <property type="match status" value="1"/>
</dbReference>
<protein>
    <recommendedName>
        <fullName evidence="9">DNA 3'-5' helicase</fullName>
        <ecNumber evidence="9">5.6.2.4</ecNumber>
    </recommendedName>
</protein>
<reference evidence="14 15" key="1">
    <citation type="submission" date="2019-06" db="EMBL/GenBank/DDBJ databases">
        <authorList>
            <person name="Palmer J.M."/>
        </authorList>
    </citation>
    <scope>NUCLEOTIDE SEQUENCE [LARGE SCALE GENOMIC DNA]</scope>
    <source>
        <strain evidence="14 15">TWF703</strain>
    </source>
</reference>
<evidence type="ECO:0000256" key="1">
    <source>
        <dbReference type="ARBA" id="ARBA00010140"/>
    </source>
</evidence>
<dbReference type="InterPro" id="IPR001650">
    <property type="entry name" value="Helicase_C-like"/>
</dbReference>
<dbReference type="InterPro" id="IPR036390">
    <property type="entry name" value="WH_DNA-bd_sf"/>
</dbReference>
<keyword evidence="5" id="KW-0067">ATP-binding</keyword>
<feature type="region of interest" description="Disordered" evidence="11">
    <location>
        <begin position="1192"/>
        <end position="1224"/>
    </location>
</feature>
<evidence type="ECO:0000313" key="15">
    <source>
        <dbReference type="Proteomes" id="UP000480548"/>
    </source>
</evidence>
<dbReference type="EMBL" id="WIQZ01000121">
    <property type="protein sequence ID" value="KAF3122399.1"/>
    <property type="molecule type" value="Genomic_DNA"/>
</dbReference>
<feature type="region of interest" description="Disordered" evidence="11">
    <location>
        <begin position="176"/>
        <end position="266"/>
    </location>
</feature>
<dbReference type="Gene3D" id="3.40.50.300">
    <property type="entry name" value="P-loop containing nucleotide triphosphate hydrolases"/>
    <property type="match status" value="2"/>
</dbReference>
<dbReference type="InterPro" id="IPR052247">
    <property type="entry name" value="Meiotic_Crossover_Helicase"/>
</dbReference>
<feature type="compositionally biased region" description="Polar residues" evidence="11">
    <location>
        <begin position="1270"/>
        <end position="1284"/>
    </location>
</feature>
<feature type="compositionally biased region" description="Acidic residues" evidence="11">
    <location>
        <begin position="1288"/>
        <end position="1302"/>
    </location>
</feature>
<evidence type="ECO:0000256" key="4">
    <source>
        <dbReference type="ARBA" id="ARBA00022806"/>
    </source>
</evidence>
<dbReference type="CDD" id="cd18795">
    <property type="entry name" value="SF2_C_Ski2"/>
    <property type="match status" value="1"/>
</dbReference>
<feature type="region of interest" description="Disordered" evidence="11">
    <location>
        <begin position="1335"/>
        <end position="1400"/>
    </location>
</feature>
<dbReference type="SMART" id="SM00487">
    <property type="entry name" value="DEXDc"/>
    <property type="match status" value="1"/>
</dbReference>
<dbReference type="InterPro" id="IPR036388">
    <property type="entry name" value="WH-like_DNA-bd_sf"/>
</dbReference>
<dbReference type="GO" id="GO:0003676">
    <property type="term" value="F:nucleic acid binding"/>
    <property type="evidence" value="ECO:0007669"/>
    <property type="project" value="InterPro"/>
</dbReference>
<dbReference type="GO" id="GO:0005524">
    <property type="term" value="F:ATP binding"/>
    <property type="evidence" value="ECO:0007669"/>
    <property type="project" value="UniProtKB-KW"/>
</dbReference>
<dbReference type="SUPFAM" id="SSF46785">
    <property type="entry name" value="Winged helix' DNA-binding domain"/>
    <property type="match status" value="1"/>
</dbReference>
<feature type="compositionally biased region" description="Gly residues" evidence="11">
    <location>
        <begin position="1587"/>
        <end position="1596"/>
    </location>
</feature>
<gene>
    <name evidence="14" type="primary">MER3</name>
    <name evidence="14" type="ORF">TWF703_001426</name>
</gene>
<dbReference type="FunFam" id="1.10.10.10:FF:000012">
    <property type="entry name" value="U5 small nuclear ribonucleoprotein helicase"/>
    <property type="match status" value="1"/>
</dbReference>
<dbReference type="Pfam" id="PF23445">
    <property type="entry name" value="WHD_SNRNP200"/>
    <property type="match status" value="1"/>
</dbReference>